<evidence type="ECO:0000256" key="1">
    <source>
        <dbReference type="ARBA" id="ARBA00022490"/>
    </source>
</evidence>
<evidence type="ECO:0000256" key="3">
    <source>
        <dbReference type="ARBA" id="ARBA00022723"/>
    </source>
</evidence>
<evidence type="ECO:0000313" key="11">
    <source>
        <dbReference type="Proteomes" id="UP001557484"/>
    </source>
</evidence>
<feature type="binding site" evidence="8">
    <location>
        <position position="29"/>
    </location>
    <ligand>
        <name>GTP</name>
        <dbReference type="ChEBI" id="CHEBI:37565"/>
    </ligand>
</feature>
<comment type="domain">
    <text evidence="8">The N-terminal domain determines nucleotide recognition and specific binding, while the C-terminal domain determines the specific binding to the target protein.</text>
</comment>
<dbReference type="EC" id="2.7.7.77" evidence="8"/>
<dbReference type="RefSeq" id="WP_368376292.1">
    <property type="nucleotide sequence ID" value="NZ_JBFRYB010000001.1"/>
</dbReference>
<dbReference type="SUPFAM" id="SSF53448">
    <property type="entry name" value="Nucleotide-diphospho-sugar transferases"/>
    <property type="match status" value="1"/>
</dbReference>
<comment type="subcellular location">
    <subcellularLocation>
        <location evidence="8">Cytoplasm</location>
    </subcellularLocation>
</comment>
<keyword evidence="1 8" id="KW-0963">Cytoplasm</keyword>
<evidence type="ECO:0000313" key="10">
    <source>
        <dbReference type="EMBL" id="MEX1666208.1"/>
    </source>
</evidence>
<gene>
    <name evidence="8 10" type="primary">mobA</name>
    <name evidence="10" type="ORF">AB4875_11990</name>
</gene>
<evidence type="ECO:0000256" key="6">
    <source>
        <dbReference type="ARBA" id="ARBA00023134"/>
    </source>
</evidence>
<feature type="binding site" evidence="8">
    <location>
        <position position="104"/>
    </location>
    <ligand>
        <name>GTP</name>
        <dbReference type="ChEBI" id="CHEBI:37565"/>
    </ligand>
</feature>
<dbReference type="InterPro" id="IPR029044">
    <property type="entry name" value="Nucleotide-diphossugar_trans"/>
</dbReference>
<dbReference type="InterPro" id="IPR025877">
    <property type="entry name" value="MobA-like_NTP_Trfase"/>
</dbReference>
<sequence>MSKNTIHTKDVTALILAGGEGRRMNGQDKGLVSWKQRPLIEYALDAIPDDIAHTLISCNRNIDQYKIYGETVQDENSEYEGPLAGIYAAMTHTSSPFIFVLPCDSPLAPRDVYYQLADALNAANADICYVNDGEREQYLFALISTQLESSLKEYLLRGNRQVHRWYKQHKYVEADLSGQQLAFRNCNTITELAELK</sequence>
<keyword evidence="2 8" id="KW-0808">Transferase</keyword>
<name>A0ABV3TZ10_9GAMM</name>
<evidence type="ECO:0000256" key="4">
    <source>
        <dbReference type="ARBA" id="ARBA00022741"/>
    </source>
</evidence>
<accession>A0ABV3TZ10</accession>
<evidence type="ECO:0000256" key="8">
    <source>
        <dbReference type="HAMAP-Rule" id="MF_00316"/>
    </source>
</evidence>
<reference evidence="10 11" key="1">
    <citation type="journal article" date="2011" name="Int. J. Syst. Evol. Microbiol.">
        <title>Zhongshania antarctica gen. nov., sp. nov. and Zhongshania guokunii sp. nov., gammaproteobacteria respectively isolated from coastal attached (fast) ice and surface seawater of the Antarctic.</title>
        <authorList>
            <person name="Li H.J."/>
            <person name="Zhang X.Y."/>
            <person name="Chen C.X."/>
            <person name="Zhang Y.J."/>
            <person name="Gao Z.M."/>
            <person name="Yu Y."/>
            <person name="Chen X.L."/>
            <person name="Chen B."/>
            <person name="Zhang Y.Z."/>
        </authorList>
    </citation>
    <scope>NUCLEOTIDE SEQUENCE [LARGE SCALE GENOMIC DNA]</scope>
    <source>
        <strain evidence="10 11">R06B22</strain>
    </source>
</reference>
<dbReference type="Pfam" id="PF12804">
    <property type="entry name" value="NTP_transf_3"/>
    <property type="match status" value="1"/>
</dbReference>
<dbReference type="GO" id="GO:0061603">
    <property type="term" value="F:molybdenum cofactor guanylyltransferase activity"/>
    <property type="evidence" value="ECO:0007669"/>
    <property type="project" value="UniProtKB-EC"/>
</dbReference>
<dbReference type="NCBIfam" id="TIGR02665">
    <property type="entry name" value="molyb_mobA"/>
    <property type="match status" value="1"/>
</dbReference>
<keyword evidence="7 8" id="KW-0501">Molybdenum cofactor biosynthesis</keyword>
<dbReference type="Gene3D" id="3.90.550.10">
    <property type="entry name" value="Spore Coat Polysaccharide Biosynthesis Protein SpsA, Chain A"/>
    <property type="match status" value="1"/>
</dbReference>
<feature type="domain" description="MobA-like NTP transferase" evidence="9">
    <location>
        <begin position="13"/>
        <end position="169"/>
    </location>
</feature>
<dbReference type="PANTHER" id="PTHR19136">
    <property type="entry name" value="MOLYBDENUM COFACTOR GUANYLYLTRANSFERASE"/>
    <property type="match status" value="1"/>
</dbReference>
<dbReference type="CDD" id="cd02503">
    <property type="entry name" value="MobA"/>
    <property type="match status" value="1"/>
</dbReference>
<dbReference type="Proteomes" id="UP001557484">
    <property type="component" value="Unassembled WGS sequence"/>
</dbReference>
<proteinExistence type="inferred from homology"/>
<keyword evidence="11" id="KW-1185">Reference proteome</keyword>
<keyword evidence="6 8" id="KW-0342">GTP-binding</keyword>
<comment type="similarity">
    <text evidence="8">Belongs to the MobA family.</text>
</comment>
<feature type="binding site" evidence="8">
    <location>
        <position position="104"/>
    </location>
    <ligand>
        <name>Mg(2+)</name>
        <dbReference type="ChEBI" id="CHEBI:18420"/>
    </ligand>
</feature>
<comment type="caution">
    <text evidence="10">The sequence shown here is derived from an EMBL/GenBank/DDBJ whole genome shotgun (WGS) entry which is preliminary data.</text>
</comment>
<dbReference type="InterPro" id="IPR013482">
    <property type="entry name" value="Molybde_CF_guanTrfase"/>
</dbReference>
<comment type="cofactor">
    <cofactor evidence="8">
        <name>Mg(2+)</name>
        <dbReference type="ChEBI" id="CHEBI:18420"/>
    </cofactor>
</comment>
<comment type="function">
    <text evidence="8">Transfers a GMP moiety from GTP to Mo-molybdopterin (Mo-MPT) cofactor (Moco or molybdenum cofactor) to form Mo-molybdopterin guanine dinucleotide (Mo-MGD) cofactor.</text>
</comment>
<dbReference type="PANTHER" id="PTHR19136:SF81">
    <property type="entry name" value="MOLYBDENUM COFACTOR GUANYLYLTRANSFERASE"/>
    <property type="match status" value="1"/>
</dbReference>
<comment type="catalytic activity">
    <reaction evidence="8">
        <text>Mo-molybdopterin + GTP + H(+) = Mo-molybdopterin guanine dinucleotide + diphosphate</text>
        <dbReference type="Rhea" id="RHEA:34243"/>
        <dbReference type="ChEBI" id="CHEBI:15378"/>
        <dbReference type="ChEBI" id="CHEBI:33019"/>
        <dbReference type="ChEBI" id="CHEBI:37565"/>
        <dbReference type="ChEBI" id="CHEBI:71302"/>
        <dbReference type="ChEBI" id="CHEBI:71310"/>
        <dbReference type="EC" id="2.7.7.77"/>
    </reaction>
</comment>
<evidence type="ECO:0000256" key="7">
    <source>
        <dbReference type="ARBA" id="ARBA00023150"/>
    </source>
</evidence>
<comment type="subunit">
    <text evidence="8">Monomer.</text>
</comment>
<evidence type="ECO:0000259" key="9">
    <source>
        <dbReference type="Pfam" id="PF12804"/>
    </source>
</evidence>
<evidence type="ECO:0000256" key="2">
    <source>
        <dbReference type="ARBA" id="ARBA00022679"/>
    </source>
</evidence>
<keyword evidence="3 8" id="KW-0479">Metal-binding</keyword>
<dbReference type="EMBL" id="JBFRYB010000001">
    <property type="protein sequence ID" value="MEX1666208.1"/>
    <property type="molecule type" value="Genomic_DNA"/>
</dbReference>
<keyword evidence="5 8" id="KW-0460">Magnesium</keyword>
<keyword evidence="10" id="KW-0548">Nucleotidyltransferase</keyword>
<protein>
    <recommendedName>
        <fullName evidence="8">Molybdenum cofactor guanylyltransferase</fullName>
        <shortName evidence="8">MoCo guanylyltransferase</shortName>
        <ecNumber evidence="8">2.7.7.77</ecNumber>
    </recommendedName>
    <alternativeName>
        <fullName evidence="8">GTP:molybdopterin guanylyltransferase</fullName>
    </alternativeName>
    <alternativeName>
        <fullName evidence="8">Mo-MPT guanylyltransferase</fullName>
    </alternativeName>
    <alternativeName>
        <fullName evidence="8">Molybdopterin guanylyltransferase</fullName>
    </alternativeName>
    <alternativeName>
        <fullName evidence="8">Molybdopterin-guanine dinucleotide synthase</fullName>
        <shortName evidence="8">MGD synthase</shortName>
    </alternativeName>
</protein>
<comment type="caution">
    <text evidence="8">Lacks conserved residue(s) required for the propagation of feature annotation.</text>
</comment>
<organism evidence="10 11">
    <name type="scientific">Zhongshania arctica</name>
    <dbReference type="NCBI Taxonomy" id="3238302"/>
    <lineage>
        <taxon>Bacteria</taxon>
        <taxon>Pseudomonadati</taxon>
        <taxon>Pseudomonadota</taxon>
        <taxon>Gammaproteobacteria</taxon>
        <taxon>Cellvibrionales</taxon>
        <taxon>Spongiibacteraceae</taxon>
        <taxon>Zhongshania</taxon>
    </lineage>
</organism>
<keyword evidence="4 8" id="KW-0547">Nucleotide-binding</keyword>
<dbReference type="HAMAP" id="MF_00316">
    <property type="entry name" value="MobA"/>
    <property type="match status" value="1"/>
</dbReference>
<evidence type="ECO:0000256" key="5">
    <source>
        <dbReference type="ARBA" id="ARBA00022842"/>
    </source>
</evidence>
<feature type="binding site" evidence="8">
    <location>
        <begin position="16"/>
        <end position="18"/>
    </location>
    <ligand>
        <name>GTP</name>
        <dbReference type="ChEBI" id="CHEBI:37565"/>
    </ligand>
</feature>